<protein>
    <recommendedName>
        <fullName evidence="1">Polyphosphate kinase-2-related domain-containing protein</fullName>
    </recommendedName>
</protein>
<dbReference type="Gene3D" id="3.40.50.300">
    <property type="entry name" value="P-loop containing nucleotide triphosphate hydrolases"/>
    <property type="match status" value="1"/>
</dbReference>
<dbReference type="InterPro" id="IPR027417">
    <property type="entry name" value="P-loop_NTPase"/>
</dbReference>
<evidence type="ECO:0000259" key="1">
    <source>
        <dbReference type="Pfam" id="PF03976"/>
    </source>
</evidence>
<accession>A0A382KT29</accession>
<dbReference type="InterPro" id="IPR022488">
    <property type="entry name" value="PPK2-related"/>
</dbReference>
<dbReference type="PANTHER" id="PTHR34383">
    <property type="entry name" value="POLYPHOSPHATE:AMP PHOSPHOTRANSFERASE-RELATED"/>
    <property type="match status" value="1"/>
</dbReference>
<dbReference type="Pfam" id="PF03976">
    <property type="entry name" value="PPK2"/>
    <property type="match status" value="1"/>
</dbReference>
<feature type="domain" description="Polyphosphate kinase-2-related" evidence="1">
    <location>
        <begin position="16"/>
        <end position="170"/>
    </location>
</feature>
<dbReference type="SUPFAM" id="SSF52540">
    <property type="entry name" value="P-loop containing nucleoside triphosphate hydrolases"/>
    <property type="match status" value="1"/>
</dbReference>
<dbReference type="AlphaFoldDB" id="A0A382KT29"/>
<sequence>MQVYDVSEYSKITGLAYEQEVKRLQVEFLKLQNWVIDKNKRIAILFEGRDASGKTGIINVIKRHLMPKHINYINIGIPNQTKSKYWFDTFRKEMPKKGEITFFDRSWYSRATVEITMGYCKKKQYTSFMKRVNAWEEDLLKEGIELKKIYLSITKDEQKSRFQKRRDDPL</sequence>
<name>A0A382KT29_9ZZZZ</name>
<feature type="non-terminal residue" evidence="2">
    <location>
        <position position="1"/>
    </location>
</feature>
<dbReference type="EMBL" id="UINC01082591">
    <property type="protein sequence ID" value="SVC27496.1"/>
    <property type="molecule type" value="Genomic_DNA"/>
</dbReference>
<reference evidence="2" key="1">
    <citation type="submission" date="2018-05" db="EMBL/GenBank/DDBJ databases">
        <authorList>
            <person name="Lanie J.A."/>
            <person name="Ng W.-L."/>
            <person name="Kazmierczak K.M."/>
            <person name="Andrzejewski T.M."/>
            <person name="Davidsen T.M."/>
            <person name="Wayne K.J."/>
            <person name="Tettelin H."/>
            <person name="Glass J.I."/>
            <person name="Rusch D."/>
            <person name="Podicherti R."/>
            <person name="Tsui H.-C.T."/>
            <person name="Winkler M.E."/>
        </authorList>
    </citation>
    <scope>NUCLEOTIDE SEQUENCE</scope>
</reference>
<gene>
    <name evidence="2" type="ORF">METZ01_LOCUS280350</name>
</gene>
<proteinExistence type="predicted"/>
<feature type="non-terminal residue" evidence="2">
    <location>
        <position position="170"/>
    </location>
</feature>
<dbReference type="PANTHER" id="PTHR34383:SF1">
    <property type="entry name" value="ADP-POLYPHOSPHATE PHOSPHOTRANSFERASE"/>
    <property type="match status" value="1"/>
</dbReference>
<organism evidence="2">
    <name type="scientific">marine metagenome</name>
    <dbReference type="NCBI Taxonomy" id="408172"/>
    <lineage>
        <taxon>unclassified sequences</taxon>
        <taxon>metagenomes</taxon>
        <taxon>ecological metagenomes</taxon>
    </lineage>
</organism>
<evidence type="ECO:0000313" key="2">
    <source>
        <dbReference type="EMBL" id="SVC27496.1"/>
    </source>
</evidence>